<protein>
    <submittedName>
        <fullName evidence="1">Uncharacterized protein</fullName>
    </submittedName>
</protein>
<reference evidence="1 2" key="1">
    <citation type="submission" date="2017-09" db="EMBL/GenBank/DDBJ databases">
        <title>Depth-based differentiation of microbial function through sediment-hosted aquifers and enrichment of novel symbionts in the deep terrestrial subsurface.</title>
        <authorList>
            <person name="Probst A.J."/>
            <person name="Ladd B."/>
            <person name="Jarett J.K."/>
            <person name="Geller-Mcgrath D.E."/>
            <person name="Sieber C.M."/>
            <person name="Emerson J.B."/>
            <person name="Anantharaman K."/>
            <person name="Thomas B.C."/>
            <person name="Malmstrom R."/>
            <person name="Stieglmeier M."/>
            <person name="Klingl A."/>
            <person name="Woyke T."/>
            <person name="Ryan C.M."/>
            <person name="Banfield J.F."/>
        </authorList>
    </citation>
    <scope>NUCLEOTIDE SEQUENCE [LARGE SCALE GENOMIC DNA]</scope>
    <source>
        <strain evidence="1">CG10_big_fil_rev_8_21_14_0_10_36_16</strain>
    </source>
</reference>
<name>A0A2J0Q8M1_9BACT</name>
<dbReference type="EMBL" id="PCXQ01000003">
    <property type="protein sequence ID" value="PJE51378.1"/>
    <property type="molecule type" value="Genomic_DNA"/>
</dbReference>
<sequence length="129" mass="15033">MDDQLASEFTITNKLSEIKWDFEKNLEDLLIEAIKIVGKNLQEFKVVKVQLLHKNPGEFSELRELNSGEPKYFFDSDLNFYLEFVSFVDQRGCRSVPIVDRFDSDGINQKLKIARVLSFICDSLRHTKV</sequence>
<proteinExistence type="predicted"/>
<comment type="caution">
    <text evidence="1">The sequence shown here is derived from an EMBL/GenBank/DDBJ whole genome shotgun (WGS) entry which is preliminary data.</text>
</comment>
<evidence type="ECO:0000313" key="2">
    <source>
        <dbReference type="Proteomes" id="UP000228496"/>
    </source>
</evidence>
<dbReference type="AlphaFoldDB" id="A0A2J0Q8M1"/>
<gene>
    <name evidence="1" type="ORF">COV29_01335</name>
</gene>
<dbReference type="Proteomes" id="UP000228496">
    <property type="component" value="Unassembled WGS sequence"/>
</dbReference>
<evidence type="ECO:0000313" key="1">
    <source>
        <dbReference type="EMBL" id="PJE51378.1"/>
    </source>
</evidence>
<accession>A0A2J0Q8M1</accession>
<organism evidence="1 2">
    <name type="scientific">Candidatus Yanofskybacteria bacterium CG10_big_fil_rev_8_21_14_0_10_36_16</name>
    <dbReference type="NCBI Taxonomy" id="1975096"/>
    <lineage>
        <taxon>Bacteria</taxon>
        <taxon>Candidatus Yanofskyibacteriota</taxon>
    </lineage>
</organism>